<evidence type="ECO:0000259" key="2">
    <source>
        <dbReference type="Pfam" id="PF05360"/>
    </source>
</evidence>
<dbReference type="NCBIfam" id="NF008482">
    <property type="entry name" value="PRK11383.1"/>
    <property type="match status" value="1"/>
</dbReference>
<evidence type="ECO:0000313" key="5">
    <source>
        <dbReference type="EMBL" id="STW66711.1"/>
    </source>
</evidence>
<dbReference type="Proteomes" id="UP001060345">
    <property type="component" value="Chromosome"/>
</dbReference>
<dbReference type="Pfam" id="PF05360">
    <property type="entry name" value="YiaAB"/>
    <property type="match status" value="2"/>
</dbReference>
<dbReference type="EMBL" id="JARTTH020000001">
    <property type="protein sequence ID" value="MEC6049101.1"/>
    <property type="molecule type" value="Genomic_DNA"/>
</dbReference>
<dbReference type="EMBL" id="CP102103">
    <property type="protein sequence ID" value="UWZ74359.1"/>
    <property type="molecule type" value="Genomic_DNA"/>
</dbReference>
<keyword evidence="1" id="KW-0472">Membrane</keyword>
<feature type="transmembrane region" description="Helical" evidence="1">
    <location>
        <begin position="42"/>
        <end position="62"/>
    </location>
</feature>
<keyword evidence="7" id="KW-1185">Reference proteome</keyword>
<keyword evidence="1" id="KW-0812">Transmembrane</keyword>
<feature type="transmembrane region" description="Helical" evidence="1">
    <location>
        <begin position="12"/>
        <end position="30"/>
    </location>
</feature>
<reference evidence="6" key="3">
    <citation type="submission" date="2022-08" db="EMBL/GenBank/DDBJ databases">
        <title>Genomic characterization and comparative genomic analysis of a strain of klebsiella michiganensis carrying blaKPC-2 isolated from the blood of children with very preterm bloodstream infection.</title>
        <authorList>
            <person name="Zhang N."/>
        </authorList>
    </citation>
    <scope>NUCLEOTIDE SEQUENCE</scope>
    <source>
        <strain evidence="6">BSI-KPN166</strain>
    </source>
</reference>
<dbReference type="RefSeq" id="WP_032751661.1">
    <property type="nucleotide sequence ID" value="NZ_CABEJB010000001.1"/>
</dbReference>
<feature type="domain" description="YiaAB two helix" evidence="2">
    <location>
        <begin position="75"/>
        <end position="127"/>
    </location>
</feature>
<proteinExistence type="predicted"/>
<dbReference type="PANTHER" id="PTHR37290:SF1">
    <property type="entry name" value="INNER MEMBRANE PROTEIN YIAA"/>
    <property type="match status" value="1"/>
</dbReference>
<evidence type="ECO:0000313" key="4">
    <source>
        <dbReference type="EMBL" id="MEC6049101.1"/>
    </source>
</evidence>
<feature type="domain" description="YiaAB two helix" evidence="2">
    <location>
        <begin position="13"/>
        <end position="64"/>
    </location>
</feature>
<feature type="transmembrane region" description="Helical" evidence="1">
    <location>
        <begin position="106"/>
        <end position="125"/>
    </location>
</feature>
<reference evidence="5 8" key="2">
    <citation type="submission" date="2018-06" db="EMBL/GenBank/DDBJ databases">
        <authorList>
            <consortium name="Pathogen Informatics"/>
            <person name="Doyle S."/>
        </authorList>
    </citation>
    <scope>NUCLEOTIDE SEQUENCE [LARGE SCALE GENOMIC DNA]</scope>
    <source>
        <strain evidence="5 8">NCTC11685</strain>
    </source>
</reference>
<sequence length="146" mass="16156">METKATTYSPAFHLISWIALVGGILTYLIGLWNAQMELNEKGYYFAVLVLGLFSAASYQKTVRDKYEKIPTTTMYYLSCLIAFAIAVGLLAVGLWNATLMLSEKGFYGLAFFLSLFGAVAVQKNIRDVWDRSSLSEVGAVTEEPAE</sequence>
<dbReference type="InterPro" id="IPR008024">
    <property type="entry name" value="YiaAB"/>
</dbReference>
<keyword evidence="1" id="KW-1133">Transmembrane helix</keyword>
<dbReference type="GO" id="GO:0006974">
    <property type="term" value="P:DNA damage response"/>
    <property type="evidence" value="ECO:0007669"/>
    <property type="project" value="TreeGrafter"/>
</dbReference>
<evidence type="ECO:0000313" key="3">
    <source>
        <dbReference type="EMBL" id="KLY29396.1"/>
    </source>
</evidence>
<organism evidence="5 8">
    <name type="scientific">Klebsiella michiganensis</name>
    <dbReference type="NCBI Taxonomy" id="1134687"/>
    <lineage>
        <taxon>Bacteria</taxon>
        <taxon>Pseudomonadati</taxon>
        <taxon>Pseudomonadota</taxon>
        <taxon>Gammaproteobacteria</taxon>
        <taxon>Enterobacterales</taxon>
        <taxon>Enterobacteriaceae</taxon>
        <taxon>Klebsiella/Raoultella group</taxon>
        <taxon>Klebsiella</taxon>
    </lineage>
</organism>
<dbReference type="EMBL" id="UGMS01000002">
    <property type="protein sequence ID" value="STW66711.1"/>
    <property type="molecule type" value="Genomic_DNA"/>
</dbReference>
<dbReference type="Proteomes" id="UP000036305">
    <property type="component" value="Unassembled WGS sequence"/>
</dbReference>
<dbReference type="AlphaFoldDB" id="A0A0J2H2M4"/>
<dbReference type="InterPro" id="IPR038972">
    <property type="entry name" value="YiaA-like"/>
</dbReference>
<evidence type="ECO:0000313" key="7">
    <source>
        <dbReference type="Proteomes" id="UP000036305"/>
    </source>
</evidence>
<reference evidence="4" key="4">
    <citation type="journal article" date="2023" name="Nat. Commun.">
        <title>Genomic dissection of endemic carbapenem resistance reveals metallo-beta-lactamase dissemination through clonal, plasmid and integron transfer.</title>
        <authorList>
            <person name="Macesic N."/>
            <person name="Hawkey J."/>
            <person name="Vezina B."/>
            <person name="Wisniewski J.A."/>
            <person name="Cottingham H."/>
            <person name="Blakeway L.V."/>
            <person name="Harshegyi T."/>
            <person name="Pragastis K."/>
            <person name="Badoordeen G.Z."/>
            <person name="Dennison A."/>
            <person name="Spelman D.W."/>
            <person name="Jenney A.W.J."/>
            <person name="Peleg A.Y."/>
        </authorList>
    </citation>
    <scope>NUCLEOTIDE SEQUENCE</scope>
    <source>
        <strain evidence="4">CPO078</strain>
    </source>
</reference>
<dbReference type="GO" id="GO:0005886">
    <property type="term" value="C:plasma membrane"/>
    <property type="evidence" value="ECO:0007669"/>
    <property type="project" value="TreeGrafter"/>
</dbReference>
<protein>
    <submittedName>
        <fullName evidence="5">Inner membrane protein YiaA</fullName>
    </submittedName>
</protein>
<evidence type="ECO:0000313" key="8">
    <source>
        <dbReference type="Proteomes" id="UP000254863"/>
    </source>
</evidence>
<feature type="transmembrane region" description="Helical" evidence="1">
    <location>
        <begin position="74"/>
        <end position="94"/>
    </location>
</feature>
<dbReference type="EMBL" id="LEUS01000023">
    <property type="protein sequence ID" value="KLY29396.1"/>
    <property type="molecule type" value="Genomic_DNA"/>
</dbReference>
<reference evidence="4" key="5">
    <citation type="submission" date="2024-01" db="EMBL/GenBank/DDBJ databases">
        <authorList>
            <person name="Macesic N."/>
        </authorList>
    </citation>
    <scope>NUCLEOTIDE SEQUENCE</scope>
    <source>
        <strain evidence="4">CPO078</strain>
    </source>
</reference>
<evidence type="ECO:0000313" key="6">
    <source>
        <dbReference type="EMBL" id="UWZ74359.1"/>
    </source>
</evidence>
<reference evidence="3 7" key="1">
    <citation type="submission" date="2015-06" db="EMBL/GenBank/DDBJ databases">
        <title>The Genome Sequence of None.</title>
        <authorList>
            <consortium name="The Broad Institute Genomics Platform"/>
            <consortium name="The Broad Institute Genome Sequencing Center for Infectious Disease"/>
            <person name="Earl A.M."/>
            <person name="Onderdonk A.B."/>
            <person name="Kirby J."/>
            <person name="Ferraro M.J."/>
            <person name="Huang S."/>
            <person name="Spencer M."/>
            <person name="Fodor A."/>
            <person name="Hooper D."/>
            <person name="Dekker J."/>
            <person name="O'Brien T."/>
            <person name="Quan V."/>
            <person name="Gombosev A."/>
            <person name="Delaney M."/>
            <person name="DuBois A."/>
            <person name="Ernst C."/>
            <person name="Kim D.S."/>
            <person name="Rossman W."/>
            <person name="Gohs F."/>
            <person name="Petruso H."/>
            <person name="Nozar T."/>
            <person name="Mougeot F."/>
            <person name="Manson-McGuire A."/>
            <person name="Young S."/>
            <person name="Abouelleil A."/>
            <person name="Cao P."/>
            <person name="Chapman S.B."/>
            <person name="Griggs A."/>
            <person name="Priest M."/>
            <person name="Shea T."/>
            <person name="Wortman I."/>
            <person name="Wortman J.R."/>
            <person name="Nusbaum C."/>
            <person name="Birren B."/>
        </authorList>
    </citation>
    <scope>NUCLEOTIDE SEQUENCE [LARGE SCALE GENOMIC DNA]</scope>
    <source>
        <strain evidence="3 7">MGH87</strain>
    </source>
</reference>
<dbReference type="PANTHER" id="PTHR37290">
    <property type="entry name" value="INNER MEMBRANE PROTEIN YIAA-RELATED"/>
    <property type="match status" value="1"/>
</dbReference>
<evidence type="ECO:0000256" key="1">
    <source>
        <dbReference type="SAM" id="Phobius"/>
    </source>
</evidence>
<name>A0A0J2H2M4_9ENTR</name>
<dbReference type="Proteomes" id="UP001175817">
    <property type="component" value="Unassembled WGS sequence"/>
</dbReference>
<dbReference type="Proteomes" id="UP000254863">
    <property type="component" value="Unassembled WGS sequence"/>
</dbReference>
<gene>
    <name evidence="5" type="primary">yiaA</name>
    <name evidence="5" type="ORF">NCTC11685_04465</name>
    <name evidence="6" type="ORF">NP224_00970</name>
    <name evidence="4" type="ORF">QAB24_000965</name>
    <name evidence="3" type="ORF">SK91_03723</name>
</gene>
<accession>A0A0J2H2M4</accession>